<dbReference type="Gene3D" id="3.30.9.10">
    <property type="entry name" value="D-Amino Acid Oxidase, subunit A, domain 2"/>
    <property type="match status" value="1"/>
</dbReference>
<keyword evidence="4 6" id="KW-0560">Oxidoreductase</keyword>
<evidence type="ECO:0000256" key="2">
    <source>
        <dbReference type="ARBA" id="ARBA00022630"/>
    </source>
</evidence>
<keyword evidence="3" id="KW-0274">FAD</keyword>
<feature type="domain" description="FAD dependent oxidoreductase" evidence="5">
    <location>
        <begin position="8"/>
        <end position="358"/>
    </location>
</feature>
<comment type="cofactor">
    <cofactor evidence="1">
        <name>FAD</name>
        <dbReference type="ChEBI" id="CHEBI:57692"/>
    </cofactor>
</comment>
<dbReference type="GO" id="GO:0050131">
    <property type="term" value="F:N-methyl-L-amino-acid oxidase activity"/>
    <property type="evidence" value="ECO:0007669"/>
    <property type="project" value="UniProtKB-EC"/>
</dbReference>
<dbReference type="Gene3D" id="3.50.50.60">
    <property type="entry name" value="FAD/NAD(P)-binding domain"/>
    <property type="match status" value="1"/>
</dbReference>
<dbReference type="PANTHER" id="PTHR10961:SF7">
    <property type="entry name" value="FAD DEPENDENT OXIDOREDUCTASE DOMAIN-CONTAINING PROTEIN"/>
    <property type="match status" value="1"/>
</dbReference>
<dbReference type="PANTHER" id="PTHR10961">
    <property type="entry name" value="PEROXISOMAL SARCOSINE OXIDASE"/>
    <property type="match status" value="1"/>
</dbReference>
<gene>
    <name evidence="6" type="primary">solA</name>
    <name evidence="6" type="ORF">M3M28_01655</name>
</gene>
<sequence length="391" mass="42863">MAQHKPTIVVIGLGSVGSMTAWQLAKRQEANVIGLEQYGRVHSHGSYAGESRVFRAAYHEGGLYVPLLLESRELWRELQVESGREVYLEAGTLSIAQESQPEFQTTLECVRDYDLPHRIFSTEELRKAYPQHKIYDGDVAVLDEYGGGLRPEVAIMSALELAENAGADLRFNTEVLGLDEQPGGVAVRTSQGTILADKVIVASGSWTKRVLPELDELLRLLPLGLTWFMVKDPSQFTPDKFPTFLRDHGTTHFFGVPALDGYSIKASGNPVWPVERDVADVPTEYTPDQLNLLGQRAAELLNGINPEPVRASVHHCAYTPNRLPVLDLNPSERIIVAAGLSGHGFKFATAFGAAATELALEGEARFGNEQFTLAAHFDYLAEHGAYSGTGH</sequence>
<accession>A0ABY4N176</accession>
<evidence type="ECO:0000313" key="6">
    <source>
        <dbReference type="EMBL" id="UQN15202.1"/>
    </source>
</evidence>
<dbReference type="SUPFAM" id="SSF51905">
    <property type="entry name" value="FAD/NAD(P)-binding domain"/>
    <property type="match status" value="1"/>
</dbReference>
<dbReference type="InterPro" id="IPR045170">
    <property type="entry name" value="MTOX"/>
</dbReference>
<dbReference type="EC" id="1.5.3.2" evidence="6"/>
<keyword evidence="2" id="KW-0285">Flavoprotein</keyword>
<dbReference type="SUPFAM" id="SSF54373">
    <property type="entry name" value="FAD-linked reductases, C-terminal domain"/>
    <property type="match status" value="1"/>
</dbReference>
<dbReference type="InterPro" id="IPR006076">
    <property type="entry name" value="FAD-dep_OxRdtase"/>
</dbReference>
<evidence type="ECO:0000259" key="5">
    <source>
        <dbReference type="Pfam" id="PF01266"/>
    </source>
</evidence>
<protein>
    <submittedName>
        <fullName evidence="6">N-methyl-L-tryptophan oxidase</fullName>
        <ecNumber evidence="6">1.5.3.2</ecNumber>
    </submittedName>
</protein>
<reference evidence="6" key="1">
    <citation type="submission" date="2022-05" db="EMBL/GenBank/DDBJ databases">
        <title>Complete genome sequence of toluene-degrading Gulosibacter sediminis strain ACHW.36C.</title>
        <authorList>
            <person name="Wai A.C."/>
            <person name="Lai G.K."/>
            <person name="Griffin S.D."/>
            <person name="Leung F.C."/>
        </authorList>
    </citation>
    <scope>NUCLEOTIDE SEQUENCE [LARGE SCALE GENOMIC DNA]</scope>
    <source>
        <strain evidence="6">ACHW.36C</strain>
    </source>
</reference>
<dbReference type="EMBL" id="CP097160">
    <property type="protein sequence ID" value="UQN15202.1"/>
    <property type="molecule type" value="Genomic_DNA"/>
</dbReference>
<name>A0ABY4N176_9MICO</name>
<organism evidence="6">
    <name type="scientific">Gulosibacter sediminis</name>
    <dbReference type="NCBI Taxonomy" id="1729695"/>
    <lineage>
        <taxon>Bacteria</taxon>
        <taxon>Bacillati</taxon>
        <taxon>Actinomycetota</taxon>
        <taxon>Actinomycetes</taxon>
        <taxon>Micrococcales</taxon>
        <taxon>Microbacteriaceae</taxon>
        <taxon>Gulosibacter</taxon>
    </lineage>
</organism>
<dbReference type="InterPro" id="IPR036188">
    <property type="entry name" value="FAD/NAD-bd_sf"/>
</dbReference>
<proteinExistence type="predicted"/>
<dbReference type="NCBIfam" id="NF008425">
    <property type="entry name" value="PRK11259.1"/>
    <property type="match status" value="1"/>
</dbReference>
<evidence type="ECO:0000256" key="4">
    <source>
        <dbReference type="ARBA" id="ARBA00023002"/>
    </source>
</evidence>
<evidence type="ECO:0000256" key="1">
    <source>
        <dbReference type="ARBA" id="ARBA00001974"/>
    </source>
</evidence>
<dbReference type="Pfam" id="PF01266">
    <property type="entry name" value="DAO"/>
    <property type="match status" value="1"/>
</dbReference>
<evidence type="ECO:0000256" key="3">
    <source>
        <dbReference type="ARBA" id="ARBA00022827"/>
    </source>
</evidence>